<dbReference type="PIRSF" id="PIRSF000883">
    <property type="entry name" value="Pesterase_MJ0912"/>
    <property type="match status" value="1"/>
</dbReference>
<dbReference type="CDD" id="cd00838">
    <property type="entry name" value="MPP_superfamily"/>
    <property type="match status" value="1"/>
</dbReference>
<dbReference type="EMBL" id="UOEA01000071">
    <property type="protein sequence ID" value="VAV84753.1"/>
    <property type="molecule type" value="Genomic_DNA"/>
</dbReference>
<dbReference type="InterPro" id="IPR011152">
    <property type="entry name" value="Pesterase_MJ0912"/>
</dbReference>
<gene>
    <name evidence="2" type="ORF">MNBD_DELTA01-1960</name>
</gene>
<organism evidence="2">
    <name type="scientific">hydrothermal vent metagenome</name>
    <dbReference type="NCBI Taxonomy" id="652676"/>
    <lineage>
        <taxon>unclassified sequences</taxon>
        <taxon>metagenomes</taxon>
        <taxon>ecological metagenomes</taxon>
    </lineage>
</organism>
<reference evidence="2" key="1">
    <citation type="submission" date="2018-06" db="EMBL/GenBank/DDBJ databases">
        <authorList>
            <person name="Zhirakovskaya E."/>
        </authorList>
    </citation>
    <scope>NUCLEOTIDE SEQUENCE</scope>
</reference>
<dbReference type="PANTHER" id="PTHR42850:SF2">
    <property type="entry name" value="BLL5683 PROTEIN"/>
    <property type="match status" value="1"/>
</dbReference>
<dbReference type="GO" id="GO:0005737">
    <property type="term" value="C:cytoplasm"/>
    <property type="evidence" value="ECO:0007669"/>
    <property type="project" value="TreeGrafter"/>
</dbReference>
<evidence type="ECO:0000259" key="1">
    <source>
        <dbReference type="Pfam" id="PF12850"/>
    </source>
</evidence>
<dbReference type="InterPro" id="IPR024654">
    <property type="entry name" value="Calcineurin-like_PHP_lpxH"/>
</dbReference>
<dbReference type="GO" id="GO:0016791">
    <property type="term" value="F:phosphatase activity"/>
    <property type="evidence" value="ECO:0007669"/>
    <property type="project" value="TreeGrafter"/>
</dbReference>
<sequence length="245" mass="26887">MRYAVLSDIHSNLEAFSSVLERITALKVDRIVCLGDIVGYNADPNQCVALIKDLSITTVAGNHDEEAASTEAPHNLNPSAEESILWTRAKLTEENKRFLRTLPAAVVVDGLFVALHSPKDTGNKYISSKHAAATVFKLLREAQARPLAFLGHTHVRCVFTEKNGEVVEIKTTETIKIEKNQYYLINPGSVGQPRGGDPRASFLVFDSESGEIEFHHVPYDIEAAAEKIRAAGLPDINAKRLTLGQ</sequence>
<proteinExistence type="predicted"/>
<dbReference type="InterPro" id="IPR029052">
    <property type="entry name" value="Metallo-depent_PP-like"/>
</dbReference>
<dbReference type="SUPFAM" id="SSF56300">
    <property type="entry name" value="Metallo-dependent phosphatases"/>
    <property type="match status" value="1"/>
</dbReference>
<dbReference type="PANTHER" id="PTHR42850">
    <property type="entry name" value="METALLOPHOSPHOESTERASE"/>
    <property type="match status" value="1"/>
</dbReference>
<evidence type="ECO:0000313" key="2">
    <source>
        <dbReference type="EMBL" id="VAV84753.1"/>
    </source>
</evidence>
<dbReference type="Gene3D" id="3.60.21.10">
    <property type="match status" value="1"/>
</dbReference>
<dbReference type="InterPro" id="IPR050126">
    <property type="entry name" value="Ap4A_hydrolase"/>
</dbReference>
<protein>
    <recommendedName>
        <fullName evidence="1">Calcineurin-like phosphoesterase domain-containing protein</fullName>
    </recommendedName>
</protein>
<accession>A0A3B0RJR0</accession>
<dbReference type="Pfam" id="PF12850">
    <property type="entry name" value="Metallophos_2"/>
    <property type="match status" value="1"/>
</dbReference>
<name>A0A3B0RJR0_9ZZZZ</name>
<feature type="domain" description="Calcineurin-like phosphoesterase" evidence="1">
    <location>
        <begin position="1"/>
        <end position="209"/>
    </location>
</feature>
<dbReference type="AlphaFoldDB" id="A0A3B0RJR0"/>